<keyword evidence="1" id="KW-1133">Transmembrane helix</keyword>
<reference evidence="2 3" key="1">
    <citation type="submission" date="2019-11" db="EMBL/GenBank/DDBJ databases">
        <title>Whole genome sequencing and comparative genomics analyses of five strains of Spiroplasma citri.</title>
        <authorList>
            <person name="Yokomi R."/>
            <person name="Chen J."/>
            <person name="Rattner R."/>
            <person name="Vidalakis G."/>
        </authorList>
    </citation>
    <scope>NUCLEOTIDE SEQUENCE [LARGE SCALE GENOMIC DNA]</scope>
    <source>
        <strain evidence="2 3">BR12</strain>
    </source>
</reference>
<evidence type="ECO:0000313" key="2">
    <source>
        <dbReference type="EMBL" id="QIA68730.1"/>
    </source>
</evidence>
<dbReference type="AlphaFoldDB" id="A0AAJ4JY32"/>
<keyword evidence="1" id="KW-0472">Membrane</keyword>
<dbReference type="RefSeq" id="WP_147076951.1">
    <property type="nucleotide sequence ID" value="NZ_CP042472.1"/>
</dbReference>
<feature type="transmembrane region" description="Helical" evidence="1">
    <location>
        <begin position="215"/>
        <end position="237"/>
    </location>
</feature>
<sequence length="335" mass="37996">MQNDMRAIYEEMCDTCKKTFKKIILAIRNDRTKDVNNLLLFVCEINPISTLKDDARIMPIALINCKDNKYTFFWKTNFLDASGNPKVPVVNQTIQLSQETIDKIPTHRRSLPVNKPIERVPVVQQKENEVLESVHESTSKLEFDLPSKKEISVNDESKDNNDTKEKPIDLPSELVATSPLIEDETIALTQKMEQNSMTSMRKVLHTINRKMQLKIWSLVVILVVSIVCFGIGGWQLYRYFSNTVHDESGGGGVSEGTNITLPGGDLGKQVIEIEDANNWLDLYSALLTLEVGSKNEGKLEPQLLETIKDPGTTLTFSSENFHEDKIAYICSYNYY</sequence>
<keyword evidence="1" id="KW-0812">Transmembrane</keyword>
<organism evidence="2 3">
    <name type="scientific">Spiroplasma citri</name>
    <dbReference type="NCBI Taxonomy" id="2133"/>
    <lineage>
        <taxon>Bacteria</taxon>
        <taxon>Bacillati</taxon>
        <taxon>Mycoplasmatota</taxon>
        <taxon>Mollicutes</taxon>
        <taxon>Entomoplasmatales</taxon>
        <taxon>Spiroplasmataceae</taxon>
        <taxon>Spiroplasma</taxon>
    </lineage>
</organism>
<proteinExistence type="predicted"/>
<name>A0AAJ4JY32_SPICI</name>
<evidence type="ECO:0008006" key="4">
    <source>
        <dbReference type="Google" id="ProtNLM"/>
    </source>
</evidence>
<accession>A0AAJ4JY32</accession>
<gene>
    <name evidence="2" type="ORF">GL298_03930</name>
</gene>
<dbReference type="Proteomes" id="UP000464735">
    <property type="component" value="Chromosome"/>
</dbReference>
<protein>
    <recommendedName>
        <fullName evidence="4">Transmembrane protein</fullName>
    </recommendedName>
</protein>
<evidence type="ECO:0000256" key="1">
    <source>
        <dbReference type="SAM" id="Phobius"/>
    </source>
</evidence>
<dbReference type="EMBL" id="CP046368">
    <property type="protein sequence ID" value="QIA68730.1"/>
    <property type="molecule type" value="Genomic_DNA"/>
</dbReference>
<evidence type="ECO:0000313" key="3">
    <source>
        <dbReference type="Proteomes" id="UP000464735"/>
    </source>
</evidence>